<protein>
    <submittedName>
        <fullName evidence="3">Uncharacterized protein</fullName>
    </submittedName>
</protein>
<organism evidence="3 4">
    <name type="scientific">Plasmodium chabaudi chabaudi</name>
    <dbReference type="NCBI Taxonomy" id="31271"/>
    <lineage>
        <taxon>Eukaryota</taxon>
        <taxon>Sar</taxon>
        <taxon>Alveolata</taxon>
        <taxon>Apicomplexa</taxon>
        <taxon>Aconoidasida</taxon>
        <taxon>Haemosporida</taxon>
        <taxon>Plasmodiidae</taxon>
        <taxon>Plasmodium</taxon>
        <taxon>Plasmodium (Vinckeia)</taxon>
    </lineage>
</organism>
<evidence type="ECO:0000256" key="1">
    <source>
        <dbReference type="SAM" id="Coils"/>
    </source>
</evidence>
<reference evidence="3 4" key="1">
    <citation type="submission" date="2016-08" db="EMBL/GenBank/DDBJ databases">
        <authorList>
            <consortium name="Pathogen Informatics"/>
        </authorList>
    </citation>
    <scope>NUCLEOTIDE SEQUENCE [LARGE SCALE GENOMIC DNA]</scope>
    <source>
        <strain evidence="3 4">CB</strain>
    </source>
</reference>
<keyword evidence="1" id="KW-0175">Coiled coil</keyword>
<evidence type="ECO:0000313" key="3">
    <source>
        <dbReference type="EMBL" id="SCN60191.1"/>
    </source>
</evidence>
<feature type="region of interest" description="Disordered" evidence="2">
    <location>
        <begin position="549"/>
        <end position="580"/>
    </location>
</feature>
<gene>
    <name evidence="3" type="ORF">PCHCB_000190500</name>
</gene>
<name>A0A1D3RVB7_PLACU</name>
<accession>A0A1D3RVB7</accession>
<dbReference type="Proteomes" id="UP000195489">
    <property type="component" value="Chromosome 9"/>
</dbReference>
<feature type="compositionally biased region" description="Polar residues" evidence="2">
    <location>
        <begin position="554"/>
        <end position="570"/>
    </location>
</feature>
<dbReference type="AlphaFoldDB" id="A0A1D3RVB7"/>
<dbReference type="EMBL" id="LT608161">
    <property type="protein sequence ID" value="SCN60191.1"/>
    <property type="molecule type" value="Genomic_DNA"/>
</dbReference>
<feature type="coiled-coil region" evidence="1">
    <location>
        <begin position="821"/>
        <end position="848"/>
    </location>
</feature>
<evidence type="ECO:0000256" key="2">
    <source>
        <dbReference type="SAM" id="MobiDB-lite"/>
    </source>
</evidence>
<evidence type="ECO:0000313" key="4">
    <source>
        <dbReference type="Proteomes" id="UP000195489"/>
    </source>
</evidence>
<proteinExistence type="predicted"/>
<sequence length="856" mass="101612">MLSRRIWNLGNDKLKRFVQNGQRIENTIFGIRWCNFSELIGKYNKRDKKKFIISLNKKKNSNNFVGKKYQEHNIKKRNQSFEKNIYLNKINFKDKEKVKSYDKTEIIETNNIKNDYIKEILNKNNIFYIYTYQYLLIEFLKYNNIFVDILYPDSMLSYILYSFYKICVDKSATPNSIDLNMSASVKGKVGIVDKEQSNNKPSSNVETKNSCLNENMDNKIKHISKVDNRWDKIDKENRVLLVGCSEDKISEMYETIMNLKNVNILTYIISNEESINNMSNNIFLYNMFLINLENFKDDYDFSILIDCVNFIVIDDIYEIYKNKKSNLLKNILKISKKNHDNNNFFKSFQILLLNKVHDEWIIKEIKQYLKSIKYVINYQTQSSIEYSFINNISQDQTSCKKQDIPINEINKFHYFDLSHYKKNNCTHMSVNIPFNDDKKFLVLFYLLNINKDKKIVIYYNKNDIYSFYSYINSYMPCIFISNTYKNSFKNNIIINFNKNNNYILITDDKNIKKINQINANLFIHYNFPENVSSYTGLLLDGVVKKENADDATNGEATNGEATNGEATNGEPTRHGTIHSSDTGELCRNKHIYENHDKINKHCAILEKGTSPFATEKVYSILFYNKKKAYKEYKILDNVFNFINYELPPMRDIKNNFLNFLIHEIASANIENDKHLEEAKHIYEKYGHNFISASLHYIMEKKLYKKSFRNKEYTNITFIVERNILLNTKNKVIDFLNSLLNFNKNIGDIKFFIQNYLYSKRGYIMSLPESIYNIIHKNKNDIKNIDKYNNIHMYILYNNYQKHLRTGSLVRGKYQSKKSIRRLKKRMNIKQEQAEINKMKNKLSSTIKLNKRNVNPS</sequence>